<dbReference type="RefSeq" id="WP_035251197.1">
    <property type="nucleotide sequence ID" value="NZ_AQQY01000006.1"/>
</dbReference>
<keyword evidence="1" id="KW-1133">Transmembrane helix</keyword>
<proteinExistence type="predicted"/>
<dbReference type="AlphaFoldDB" id="A0A058ZKL5"/>
<reference evidence="2 3" key="1">
    <citation type="submission" date="2013-04" db="EMBL/GenBank/DDBJ databases">
        <title>Shimia sp. 22II-S11-Z10 Genome Sequencing.</title>
        <authorList>
            <person name="Lai Q."/>
            <person name="Li G."/>
            <person name="Shao Z."/>
        </authorList>
    </citation>
    <scope>NUCLEOTIDE SEQUENCE [LARGE SCALE GENOMIC DNA]</scope>
    <source>
        <strain evidence="3">22II-S11-Z10</strain>
    </source>
</reference>
<dbReference type="eggNOG" id="ENOG5033IN9">
    <property type="taxonomic scope" value="Bacteria"/>
</dbReference>
<feature type="transmembrane region" description="Helical" evidence="1">
    <location>
        <begin position="25"/>
        <end position="43"/>
    </location>
</feature>
<dbReference type="STRING" id="1461693.ATO10_10330"/>
<evidence type="ECO:0000256" key="1">
    <source>
        <dbReference type="SAM" id="Phobius"/>
    </source>
</evidence>
<dbReference type="Proteomes" id="UP000024836">
    <property type="component" value="Unassembled WGS sequence"/>
</dbReference>
<evidence type="ECO:0000313" key="2">
    <source>
        <dbReference type="EMBL" id="KCV81735.1"/>
    </source>
</evidence>
<protein>
    <recommendedName>
        <fullName evidence="4">DUF4760 domain-containing protein</fullName>
    </recommendedName>
</protein>
<dbReference type="EMBL" id="AQQY01000006">
    <property type="protein sequence ID" value="KCV81735.1"/>
    <property type="molecule type" value="Genomic_DNA"/>
</dbReference>
<comment type="caution">
    <text evidence="2">The sequence shown here is derived from an EMBL/GenBank/DDBJ whole genome shotgun (WGS) entry which is preliminary data.</text>
</comment>
<name>A0A058ZKL5_9RHOB</name>
<feature type="transmembrane region" description="Helical" evidence="1">
    <location>
        <begin position="55"/>
        <end position="71"/>
    </location>
</feature>
<keyword evidence="3" id="KW-1185">Reference proteome</keyword>
<evidence type="ECO:0000313" key="3">
    <source>
        <dbReference type="Proteomes" id="UP000024836"/>
    </source>
</evidence>
<accession>A0A058ZKL5</accession>
<gene>
    <name evidence="2" type="ORF">ATO10_10330</name>
</gene>
<sequence>MTPDILYKYLILRKIFRMKTKPQEFSAFTAIGVLIAISPFVKITFGPAEIDNEQTIALIGIFVAIVTFLITQSRSAQQSKRQHTIETMLALRNTEEFRRDLKLRARHFAPGEAIDPEKLEFYSEQSSSPHENKRAQHDSAMATYSLLNHWETVAILVREDALDEAILKASMRSICTNFLYDCRKVIVKMNRKDPRMYEGLVWLFNRWKEDSRDLNQS</sequence>
<dbReference type="InterPro" id="IPR031876">
    <property type="entry name" value="DUF4760"/>
</dbReference>
<dbReference type="Pfam" id="PF15956">
    <property type="entry name" value="DUF4760"/>
    <property type="match status" value="1"/>
</dbReference>
<keyword evidence="1" id="KW-0472">Membrane</keyword>
<keyword evidence="1" id="KW-0812">Transmembrane</keyword>
<evidence type="ECO:0008006" key="4">
    <source>
        <dbReference type="Google" id="ProtNLM"/>
    </source>
</evidence>
<organism evidence="2 3">
    <name type="scientific">Actibacterium atlanticum</name>
    <dbReference type="NCBI Taxonomy" id="1461693"/>
    <lineage>
        <taxon>Bacteria</taxon>
        <taxon>Pseudomonadati</taxon>
        <taxon>Pseudomonadota</taxon>
        <taxon>Alphaproteobacteria</taxon>
        <taxon>Rhodobacterales</taxon>
        <taxon>Roseobacteraceae</taxon>
        <taxon>Actibacterium</taxon>
    </lineage>
</organism>